<feature type="transmembrane region" description="Helical" evidence="1">
    <location>
        <begin position="6"/>
        <end position="26"/>
    </location>
</feature>
<reference evidence="2" key="1">
    <citation type="journal article" date="2011" name="BMC Genomics">
        <title>Development and implementation of a highly-multiplexed SNP array for genetic mapping in maritime pine and comparative mapping with loblolly pine.</title>
        <authorList>
            <person name="Chancerel E."/>
            <person name="Lepoittevin C."/>
            <person name="Le Provost G."/>
            <person name="Lin Y.C."/>
            <person name="Jaramillo-Correa J.P."/>
            <person name="Eckert A.J."/>
            <person name="Wegrzyn J.L."/>
            <person name="Zelenika D."/>
            <person name="Boland A."/>
            <person name="Frigerio J.M."/>
            <person name="Chaumeil P."/>
            <person name="Garnier-Gere P."/>
            <person name="Boury C."/>
            <person name="Grivet D."/>
            <person name="Gonzalez-Martinez S.C."/>
            <person name="Rouze P."/>
            <person name="Van de Peer Y."/>
            <person name="Neale D.B."/>
            <person name="Cervera M.T."/>
            <person name="Kremer A."/>
            <person name="Plomion C."/>
        </authorList>
    </citation>
    <scope>NUCLEOTIDE SEQUENCE</scope>
</reference>
<reference evidence="2" key="2">
    <citation type="submission" date="2011-05" db="EMBL/GenBank/DDBJ databases">
        <authorList>
            <person name="Cancino L."/>
            <person name="Plomion C."/>
        </authorList>
    </citation>
    <scope>NUCLEOTIDE SEQUENCE</scope>
</reference>
<sequence>VIVLAVFWSCNVLFICFMNVNSYPLFPRLAICQMQQNIHASFCTRETRNQKLSREIDIPAIDAGNWPCKLPIYLVVSFSIENMAQCSSLKISTAV</sequence>
<protein>
    <submittedName>
        <fullName evidence="2">Uncharacterized protein</fullName>
    </submittedName>
</protein>
<keyword evidence="1" id="KW-0812">Transmembrane</keyword>
<proteinExistence type="predicted"/>
<dbReference type="AlphaFoldDB" id="G1DFM5"/>
<keyword evidence="1" id="KW-1133">Transmembrane helix</keyword>
<evidence type="ECO:0000256" key="1">
    <source>
        <dbReference type="SAM" id="Phobius"/>
    </source>
</evidence>
<organism evidence="2">
    <name type="scientific">Pinus pinaster</name>
    <name type="common">Maritime pine</name>
    <dbReference type="NCBI Taxonomy" id="71647"/>
    <lineage>
        <taxon>Eukaryota</taxon>
        <taxon>Viridiplantae</taxon>
        <taxon>Streptophyta</taxon>
        <taxon>Embryophyta</taxon>
        <taxon>Tracheophyta</taxon>
        <taxon>Spermatophyta</taxon>
        <taxon>Pinopsida</taxon>
        <taxon>Pinidae</taxon>
        <taxon>Conifers I</taxon>
        <taxon>Pinales</taxon>
        <taxon>Pinaceae</taxon>
        <taxon>Pinus</taxon>
        <taxon>Pinus subgen. Pinus</taxon>
    </lineage>
</organism>
<keyword evidence="1" id="KW-0472">Membrane</keyword>
<accession>G1DFM5</accession>
<feature type="non-terminal residue" evidence="2">
    <location>
        <position position="1"/>
    </location>
</feature>
<dbReference type="EMBL" id="JF980293">
    <property type="protein sequence ID" value="AEK84245.1"/>
    <property type="molecule type" value="Genomic_DNA"/>
</dbReference>
<evidence type="ECO:0000313" key="2">
    <source>
        <dbReference type="EMBL" id="AEK84245.1"/>
    </source>
</evidence>
<name>G1DFM5_PINPS</name>